<dbReference type="PANTHER" id="PTHR24223:SF353">
    <property type="entry name" value="ABC TRANSPORTER ATP-BINDING PROTEIN_PERMEASE VMR1-RELATED"/>
    <property type="match status" value="1"/>
</dbReference>
<feature type="region of interest" description="Disordered" evidence="11">
    <location>
        <begin position="974"/>
        <end position="997"/>
    </location>
</feature>
<feature type="transmembrane region" description="Helical" evidence="12">
    <location>
        <begin position="507"/>
        <end position="529"/>
    </location>
</feature>
<feature type="coiled-coil region" evidence="10">
    <location>
        <begin position="942"/>
        <end position="969"/>
    </location>
</feature>
<keyword evidence="9" id="KW-0325">Glycoprotein</keyword>
<dbReference type="InterPro" id="IPR003439">
    <property type="entry name" value="ABC_transporter-like_ATP-bd"/>
</dbReference>
<reference evidence="15" key="1">
    <citation type="submission" date="2020-11" db="EMBL/GenBank/DDBJ databases">
        <authorList>
            <consortium name="DOE Joint Genome Institute"/>
            <person name="Ahrendt S."/>
            <person name="Riley R."/>
            <person name="Andreopoulos W."/>
            <person name="Labutti K."/>
            <person name="Pangilinan J."/>
            <person name="Ruiz-Duenas F.J."/>
            <person name="Barrasa J.M."/>
            <person name="Sanchez-Garcia M."/>
            <person name="Camarero S."/>
            <person name="Miyauchi S."/>
            <person name="Serrano A."/>
            <person name="Linde D."/>
            <person name="Babiker R."/>
            <person name="Drula E."/>
            <person name="Ayuso-Fernandez I."/>
            <person name="Pacheco R."/>
            <person name="Padilla G."/>
            <person name="Ferreira P."/>
            <person name="Barriuso J."/>
            <person name="Kellner H."/>
            <person name="Castanera R."/>
            <person name="Alfaro M."/>
            <person name="Ramirez L."/>
            <person name="Pisabarro A.G."/>
            <person name="Kuo A."/>
            <person name="Tritt A."/>
            <person name="Lipzen A."/>
            <person name="He G."/>
            <person name="Yan M."/>
            <person name="Ng V."/>
            <person name="Cullen D."/>
            <person name="Martin F."/>
            <person name="Rosso M.-N."/>
            <person name="Henrissat B."/>
            <person name="Hibbett D."/>
            <person name="Martinez A.T."/>
            <person name="Grigoriev I.V."/>
        </authorList>
    </citation>
    <scope>NUCLEOTIDE SEQUENCE</scope>
    <source>
        <strain evidence="15">CBS 506.95</strain>
    </source>
</reference>
<comment type="caution">
    <text evidence="15">The sequence shown here is derived from an EMBL/GenBank/DDBJ whole genome shotgun (WGS) entry which is preliminary data.</text>
</comment>
<evidence type="ECO:0000256" key="9">
    <source>
        <dbReference type="ARBA" id="ARBA00023180"/>
    </source>
</evidence>
<feature type="transmembrane region" description="Helical" evidence="12">
    <location>
        <begin position="1068"/>
        <end position="1092"/>
    </location>
</feature>
<dbReference type="EMBL" id="MU157836">
    <property type="protein sequence ID" value="KAF9531155.1"/>
    <property type="molecule type" value="Genomic_DNA"/>
</dbReference>
<feature type="domain" description="ABC transmembrane type-1" evidence="14">
    <location>
        <begin position="352"/>
        <end position="657"/>
    </location>
</feature>
<feature type="region of interest" description="Disordered" evidence="11">
    <location>
        <begin position="443"/>
        <end position="466"/>
    </location>
</feature>
<feature type="transmembrane region" description="Helical" evidence="12">
    <location>
        <begin position="108"/>
        <end position="131"/>
    </location>
</feature>
<feature type="compositionally biased region" description="Basic and acidic residues" evidence="11">
    <location>
        <begin position="443"/>
        <end position="460"/>
    </location>
</feature>
<keyword evidence="8 12" id="KW-0472">Membrane</keyword>
<feature type="transmembrane region" description="Helical" evidence="12">
    <location>
        <begin position="392"/>
        <end position="415"/>
    </location>
</feature>
<dbReference type="InterPro" id="IPR027417">
    <property type="entry name" value="P-loop_NTPase"/>
</dbReference>
<dbReference type="PROSITE" id="PS50893">
    <property type="entry name" value="ABC_TRANSPORTER_2"/>
    <property type="match status" value="2"/>
</dbReference>
<feature type="domain" description="ABC transmembrane type-1" evidence="14">
    <location>
        <begin position="1034"/>
        <end position="1312"/>
    </location>
</feature>
<feature type="transmembrane region" description="Helical" evidence="12">
    <location>
        <begin position="6"/>
        <end position="26"/>
    </location>
</feature>
<dbReference type="OrthoDB" id="6500128at2759"/>
<feature type="compositionally biased region" description="Low complexity" evidence="11">
    <location>
        <begin position="974"/>
        <end position="992"/>
    </location>
</feature>
<evidence type="ECO:0000256" key="7">
    <source>
        <dbReference type="ARBA" id="ARBA00022989"/>
    </source>
</evidence>
<dbReference type="CDD" id="cd03244">
    <property type="entry name" value="ABCC_MRP_domain2"/>
    <property type="match status" value="1"/>
</dbReference>
<evidence type="ECO:0000256" key="2">
    <source>
        <dbReference type="ARBA" id="ARBA00022448"/>
    </source>
</evidence>
<gene>
    <name evidence="15" type="ORF">CPB83DRAFT_849425</name>
</gene>
<dbReference type="CDD" id="cd18604">
    <property type="entry name" value="ABC_6TM_VMR1_D2_like"/>
    <property type="match status" value="1"/>
</dbReference>
<feature type="transmembrane region" description="Helical" evidence="12">
    <location>
        <begin position="1260"/>
        <end position="1279"/>
    </location>
</feature>
<dbReference type="GO" id="GO:0000329">
    <property type="term" value="C:fungal-type vacuole membrane"/>
    <property type="evidence" value="ECO:0007669"/>
    <property type="project" value="TreeGrafter"/>
</dbReference>
<dbReference type="CDD" id="cd03250">
    <property type="entry name" value="ABCC_MRP_domain1"/>
    <property type="match status" value="1"/>
</dbReference>
<dbReference type="FunFam" id="3.40.50.300:FF:000825">
    <property type="entry name" value="ABC bile acid transporter"/>
    <property type="match status" value="1"/>
</dbReference>
<evidence type="ECO:0000256" key="3">
    <source>
        <dbReference type="ARBA" id="ARBA00022692"/>
    </source>
</evidence>
<feature type="transmembrane region" description="Helical" evidence="12">
    <location>
        <begin position="351"/>
        <end position="372"/>
    </location>
</feature>
<dbReference type="InterPro" id="IPR036640">
    <property type="entry name" value="ABC1_TM_sf"/>
</dbReference>
<evidence type="ECO:0000256" key="1">
    <source>
        <dbReference type="ARBA" id="ARBA00004141"/>
    </source>
</evidence>
<dbReference type="InterPro" id="IPR050173">
    <property type="entry name" value="ABC_transporter_C-like"/>
</dbReference>
<evidence type="ECO:0000256" key="5">
    <source>
        <dbReference type="ARBA" id="ARBA00022741"/>
    </source>
</evidence>
<evidence type="ECO:0000259" key="13">
    <source>
        <dbReference type="PROSITE" id="PS50893"/>
    </source>
</evidence>
<dbReference type="PROSITE" id="PS50929">
    <property type="entry name" value="ABC_TM1F"/>
    <property type="match status" value="2"/>
</dbReference>
<feature type="transmembrane region" description="Helical" evidence="12">
    <location>
        <begin position="1285"/>
        <end position="1304"/>
    </location>
</feature>
<evidence type="ECO:0000313" key="15">
    <source>
        <dbReference type="EMBL" id="KAF9531155.1"/>
    </source>
</evidence>
<dbReference type="InterPro" id="IPR011527">
    <property type="entry name" value="ABC1_TM_dom"/>
</dbReference>
<feature type="transmembrane region" description="Helical" evidence="12">
    <location>
        <begin position="1153"/>
        <end position="1186"/>
    </location>
</feature>
<dbReference type="FunFam" id="3.40.50.300:FF:001354">
    <property type="entry name" value="ATP-binding cassette (ABC) transporter, putative"/>
    <property type="match status" value="1"/>
</dbReference>
<dbReference type="GO" id="GO:0005524">
    <property type="term" value="F:ATP binding"/>
    <property type="evidence" value="ECO:0007669"/>
    <property type="project" value="UniProtKB-KW"/>
</dbReference>
<dbReference type="SUPFAM" id="SSF52540">
    <property type="entry name" value="P-loop containing nucleoside triphosphate hydrolases"/>
    <property type="match status" value="2"/>
</dbReference>
<dbReference type="PROSITE" id="PS00211">
    <property type="entry name" value="ABC_TRANSPORTER_1"/>
    <property type="match status" value="1"/>
</dbReference>
<name>A0A9P6JT36_9AGAR</name>
<evidence type="ECO:0000256" key="6">
    <source>
        <dbReference type="ARBA" id="ARBA00022840"/>
    </source>
</evidence>
<accession>A0A9P6JT36</accession>
<feature type="transmembrane region" description="Helical" evidence="12">
    <location>
        <begin position="601"/>
        <end position="621"/>
    </location>
</feature>
<comment type="subcellular location">
    <subcellularLocation>
        <location evidence="1">Membrane</location>
        <topology evidence="1">Multi-pass membrane protein</topology>
    </subcellularLocation>
</comment>
<evidence type="ECO:0000313" key="16">
    <source>
        <dbReference type="Proteomes" id="UP000807306"/>
    </source>
</evidence>
<keyword evidence="16" id="KW-1185">Reference proteome</keyword>
<evidence type="ECO:0000256" key="8">
    <source>
        <dbReference type="ARBA" id="ARBA00023136"/>
    </source>
</evidence>
<proteinExistence type="predicted"/>
<feature type="transmembrane region" description="Helical" evidence="12">
    <location>
        <begin position="143"/>
        <end position="163"/>
    </location>
</feature>
<dbReference type="FunFam" id="1.20.1560.10:FF:000013">
    <property type="entry name" value="ABC transporter C family member 2"/>
    <property type="match status" value="1"/>
</dbReference>
<keyword evidence="10" id="KW-0175">Coiled coil</keyword>
<feature type="domain" description="ABC transporter" evidence="13">
    <location>
        <begin position="1348"/>
        <end position="1593"/>
    </location>
</feature>
<evidence type="ECO:0000259" key="14">
    <source>
        <dbReference type="PROSITE" id="PS50929"/>
    </source>
</evidence>
<sequence length="1609" mass="179057">MPPLHLPVAVSLAFSALASFGIFYSANRRSAEGKIRLPTHAERSDELLGHDPFDVAKREDLVDGYPIDEERFWAKTRRTKIILTFVLSIALALSTISLGWSIADERRYETLVFTLHVAFALYLVVMSGRSIGQDDAEAHSDSLIHITSLLAIAFILLGTVAVLPASPPPSGPVGATFVPQWQGSLKSATALYQAVPLAWTSFRTNFEDLEPFLRILWYIYLAIYTVAFALAVRTPLGPLLHYPPSDIYSEKTVQSITNTDSNNVCGLISGSCWDYILFSYTTKIVWLGNVATSLEIGDLPVVPANMRATFNYTAMRNASRTIKLRLFSWTPKPGSGWQLGWQLTRLNGVPMFAMASLAAVSACLFYTPAYFLKNFIQYLEVDPNRENQGWGWVYVIGLFMSNAVTYLVTGQLWSLSTTTLQVRFRIQMNSILYAKTLVRKDIASSSPPKDDTKGDDGSEKNEDEDDFSSKAQIMTLMTTDVDRVSDFAWHIFALVDSPIEIAIGTLFLYNLLGVSCFVGLAATCLFLPMNHFAGKVVVGAQERLMKARDERVALMNEILGAIRMLKFMAWERSFEKRVLAIREKELKAQKLNYTIETLWNAIWNGSPIIVTLITFWHYAVVRRQLLTPSVAFTSIMIFTEMKFALSGLPETFINMLQTFVSLRRIEKYLNGAEVAPVPPLSEQSRTVAFQSCTATWPQDRLSSSRASSAASTPRKKFVLMDLSLNFPQGELSLICGKLGSGKTLLLLALLGEADVLAGQILCPRSPPDSLATYAATIISKEDWIVDGACAYVPQAAWLRNASIKENILFNLPYDEERYLQTLEACALVNDLEILEDGDESEIGERGVNLSGGQKARVSLARAVYSRASILLLDDVLSAVDAHTAHHLFHQCLKGGLMAGRTLILVSHHVQLCAPGANYIVALDNGRVAFEGLQDAFFKSGIIRMLTQSNQNEDNDNDKAQKEIVDVVEERVLDTTSPASESSSTAAPSTPASVKLDRKPARKLVEEEKRAVGRISRDIWETYIWACGGVWYWPIFLVVFLIACATPVLENSWLRYWSNTVLDGQNDDPVFYISVYAALTTTGLILGTLRWFVLYRGSIHASHVLYERLLENVLFANIRFHDTVSRGRLLNRFGKDFEGVDSSLSDNFGRSFVYLLSATTTIVTVSVIGGLPFIIAVVFLGTIYWSVAKIYGQTSRDMRRLDSVTRSPLYSMYGETISGVTILRAFGASSKFLRDMLRCVDTNANPYYWMWGVNRWLSVRFNLLSSCIVGATGLACLISPSISASFAGFALAFASTITGDLLFMVRRFVGLEQSMVALERIKEYTEIKREAPEFIEPRPDPSWPSQGEIKCEDLVIRYAPDLPDVLHRLNFEIRPGEKVGILGRTGSGKSTLALSFFRFVEATSGSLQIDGVDISKIGLTDLRSRLTIIPQDPTILSGTVRSTLDVFDEYEDAEIYEALRRVHLIPSEDQLPEAADTINANIFRDLDSKVSEAGDNFSTGEKQLLCMARAILKRSKVLVMDEATASVDYATDELIGKTIRHEFAESTILTIAHRLRTVIDYDRVMLLDQGRIVEFDKPALLLDDPSSQFHSLCKATGKEEFLTLKKMAGL</sequence>
<keyword evidence="2" id="KW-0813">Transport</keyword>
<dbReference type="Gene3D" id="1.20.1560.10">
    <property type="entry name" value="ABC transporter type 1, transmembrane domain"/>
    <property type="match status" value="2"/>
</dbReference>
<dbReference type="Pfam" id="PF00664">
    <property type="entry name" value="ABC_membrane"/>
    <property type="match status" value="2"/>
</dbReference>
<keyword evidence="4" id="KW-0677">Repeat</keyword>
<feature type="transmembrane region" description="Helical" evidence="12">
    <location>
        <begin position="1022"/>
        <end position="1048"/>
    </location>
</feature>
<keyword evidence="3 12" id="KW-0812">Transmembrane</keyword>
<keyword evidence="6" id="KW-0067">ATP-binding</keyword>
<dbReference type="InterPro" id="IPR017871">
    <property type="entry name" value="ABC_transporter-like_CS"/>
</dbReference>
<feature type="transmembrane region" description="Helical" evidence="12">
    <location>
        <begin position="215"/>
        <end position="232"/>
    </location>
</feature>
<dbReference type="PANTHER" id="PTHR24223">
    <property type="entry name" value="ATP-BINDING CASSETTE SUB-FAMILY C"/>
    <property type="match status" value="1"/>
</dbReference>
<evidence type="ECO:0000256" key="12">
    <source>
        <dbReference type="SAM" id="Phobius"/>
    </source>
</evidence>
<organism evidence="15 16">
    <name type="scientific">Crepidotus variabilis</name>
    <dbReference type="NCBI Taxonomy" id="179855"/>
    <lineage>
        <taxon>Eukaryota</taxon>
        <taxon>Fungi</taxon>
        <taxon>Dikarya</taxon>
        <taxon>Basidiomycota</taxon>
        <taxon>Agaricomycotina</taxon>
        <taxon>Agaricomycetes</taxon>
        <taxon>Agaricomycetidae</taxon>
        <taxon>Agaricales</taxon>
        <taxon>Agaricineae</taxon>
        <taxon>Crepidotaceae</taxon>
        <taxon>Crepidotus</taxon>
    </lineage>
</organism>
<keyword evidence="5" id="KW-0547">Nucleotide-binding</keyword>
<feature type="transmembrane region" description="Helical" evidence="12">
    <location>
        <begin position="1206"/>
        <end position="1225"/>
    </location>
</feature>
<dbReference type="GO" id="GO:0016887">
    <property type="term" value="F:ATP hydrolysis activity"/>
    <property type="evidence" value="ECO:0007669"/>
    <property type="project" value="InterPro"/>
</dbReference>
<protein>
    <submittedName>
        <fullName evidence="15">Multidrug resistance-associated ABC transporter</fullName>
    </submittedName>
</protein>
<evidence type="ECO:0000256" key="11">
    <source>
        <dbReference type="SAM" id="MobiDB-lite"/>
    </source>
</evidence>
<dbReference type="Gene3D" id="3.40.50.300">
    <property type="entry name" value="P-loop containing nucleotide triphosphate hydrolases"/>
    <property type="match status" value="2"/>
</dbReference>
<dbReference type="InterPro" id="IPR003593">
    <property type="entry name" value="AAA+_ATPase"/>
</dbReference>
<feature type="transmembrane region" description="Helical" evidence="12">
    <location>
        <begin position="81"/>
        <end position="102"/>
    </location>
</feature>
<dbReference type="CDD" id="cd18596">
    <property type="entry name" value="ABC_6TM_VMR1_D1_like"/>
    <property type="match status" value="1"/>
</dbReference>
<dbReference type="SMART" id="SM00382">
    <property type="entry name" value="AAA"/>
    <property type="match status" value="2"/>
</dbReference>
<dbReference type="Pfam" id="PF00005">
    <property type="entry name" value="ABC_tran"/>
    <property type="match status" value="2"/>
</dbReference>
<feature type="domain" description="ABC transporter" evidence="13">
    <location>
        <begin position="704"/>
        <end position="949"/>
    </location>
</feature>
<evidence type="ECO:0000256" key="10">
    <source>
        <dbReference type="SAM" id="Coils"/>
    </source>
</evidence>
<dbReference type="Proteomes" id="UP000807306">
    <property type="component" value="Unassembled WGS sequence"/>
</dbReference>
<keyword evidence="7 12" id="KW-1133">Transmembrane helix</keyword>
<dbReference type="GO" id="GO:0140359">
    <property type="term" value="F:ABC-type transporter activity"/>
    <property type="evidence" value="ECO:0007669"/>
    <property type="project" value="InterPro"/>
</dbReference>
<dbReference type="SUPFAM" id="SSF90123">
    <property type="entry name" value="ABC transporter transmembrane region"/>
    <property type="match status" value="2"/>
</dbReference>
<evidence type="ECO:0000256" key="4">
    <source>
        <dbReference type="ARBA" id="ARBA00022737"/>
    </source>
</evidence>